<dbReference type="InterPro" id="IPR043427">
    <property type="entry name" value="YscJ/FliF"/>
</dbReference>
<evidence type="ECO:0000256" key="4">
    <source>
        <dbReference type="ARBA" id="ARBA00022475"/>
    </source>
</evidence>
<feature type="domain" description="Flagellar M-ring C-terminal" evidence="13">
    <location>
        <begin position="235"/>
        <end position="397"/>
    </location>
</feature>
<dbReference type="PANTHER" id="PTHR30046">
    <property type="entry name" value="FLAGELLAR M-RING PROTEIN"/>
    <property type="match status" value="1"/>
</dbReference>
<evidence type="ECO:0000313" key="14">
    <source>
        <dbReference type="EMBL" id="SPF29036.1"/>
    </source>
</evidence>
<name>A0A2R8A9W3_9RHOB</name>
<dbReference type="InterPro" id="IPR006182">
    <property type="entry name" value="FliF_N_dom"/>
</dbReference>
<dbReference type="InterPro" id="IPR013556">
    <property type="entry name" value="Flag_M-ring_C"/>
</dbReference>
<dbReference type="Pfam" id="PF08345">
    <property type="entry name" value="YscJ_FliF_C"/>
    <property type="match status" value="1"/>
</dbReference>
<evidence type="ECO:0000256" key="9">
    <source>
        <dbReference type="PIRNR" id="PIRNR004862"/>
    </source>
</evidence>
<dbReference type="RefSeq" id="WP_162844936.1">
    <property type="nucleotide sequence ID" value="NZ_OMKW01000002.1"/>
</dbReference>
<evidence type="ECO:0000256" key="3">
    <source>
        <dbReference type="ARBA" id="ARBA00007971"/>
    </source>
</evidence>
<dbReference type="Proteomes" id="UP000244932">
    <property type="component" value="Unassembled WGS sequence"/>
</dbReference>
<feature type="transmembrane region" description="Helical" evidence="11">
    <location>
        <begin position="20"/>
        <end position="37"/>
    </location>
</feature>
<protein>
    <recommendedName>
        <fullName evidence="9">Flagellar M-ring protein</fullName>
    </recommendedName>
</protein>
<feature type="transmembrane region" description="Helical" evidence="11">
    <location>
        <begin position="418"/>
        <end position="439"/>
    </location>
</feature>
<evidence type="ECO:0000256" key="11">
    <source>
        <dbReference type="SAM" id="Phobius"/>
    </source>
</evidence>
<dbReference type="PRINTS" id="PR01009">
    <property type="entry name" value="FLGMRINGFLIF"/>
</dbReference>
<dbReference type="Pfam" id="PF01514">
    <property type="entry name" value="YscJ_FliF"/>
    <property type="match status" value="1"/>
</dbReference>
<comment type="function">
    <text evidence="9">The M ring may be actively involved in energy transduction.</text>
</comment>
<evidence type="ECO:0000259" key="12">
    <source>
        <dbReference type="Pfam" id="PF01514"/>
    </source>
</evidence>
<dbReference type="EMBL" id="OMKW01000002">
    <property type="protein sequence ID" value="SPF29036.1"/>
    <property type="molecule type" value="Genomic_DNA"/>
</dbReference>
<keyword evidence="14" id="KW-0969">Cilium</keyword>
<gene>
    <name evidence="14" type="primary">fliF</name>
    <name evidence="14" type="ORF">POI8812_01341</name>
</gene>
<dbReference type="GO" id="GO:0009431">
    <property type="term" value="C:bacterial-type flagellum basal body, MS ring"/>
    <property type="evidence" value="ECO:0007669"/>
    <property type="project" value="InterPro"/>
</dbReference>
<dbReference type="GO" id="GO:0071973">
    <property type="term" value="P:bacterial-type flagellum-dependent cell motility"/>
    <property type="evidence" value="ECO:0007669"/>
    <property type="project" value="InterPro"/>
</dbReference>
<evidence type="ECO:0000256" key="5">
    <source>
        <dbReference type="ARBA" id="ARBA00022692"/>
    </source>
</evidence>
<keyword evidence="8 9" id="KW-0975">Bacterial flagellum</keyword>
<dbReference type="InterPro" id="IPR000067">
    <property type="entry name" value="FlgMring_FliF"/>
</dbReference>
<keyword evidence="15" id="KW-1185">Reference proteome</keyword>
<evidence type="ECO:0000256" key="7">
    <source>
        <dbReference type="ARBA" id="ARBA00023136"/>
    </source>
</evidence>
<evidence type="ECO:0000256" key="6">
    <source>
        <dbReference type="ARBA" id="ARBA00022989"/>
    </source>
</evidence>
<comment type="similarity">
    <text evidence="3 9">Belongs to the FliF family.</text>
</comment>
<feature type="region of interest" description="Disordered" evidence="10">
    <location>
        <begin position="459"/>
        <end position="479"/>
    </location>
</feature>
<feature type="domain" description="Flagellar M-ring N-terminal" evidence="12">
    <location>
        <begin position="38"/>
        <end position="205"/>
    </location>
</feature>
<keyword evidence="5 11" id="KW-0812">Transmembrane</keyword>
<keyword evidence="7 11" id="KW-0472">Membrane</keyword>
<dbReference type="AlphaFoldDB" id="A0A2R8A9W3"/>
<sequence length="514" mass="54205">MQSLINSFASLNRNRQIASGLAAVAIFALILTMLRVASSPQMELLYAGLDPMAASGVVTALEVEGVPLEVRGSAIYVPASARDRVRMNLAGQGLPASGNAGYELLDSLSGFGTTSQMFNAAYARAQEGELARTIASSPDVRAARVHISQLAEGPFDRAATSSASVTLTMASGRVTGSYADAVRHLIASAIAGVEPENVAVIDAEAGQLVARDAEVDTFMVDHRASAMRQNVERLLEARVGQGRAIVEVSLEAITEAETITERVIDPDSRVAISSDIEEDLENSAGGAAGAVTVASNLPDGDAAGQTGENRRELTRTRERTSYDVSEVLRERVRPPGDIRRLTVAVLVDGVRGIGADGNSVWEARSPQELQVLADLVKSAIGFSEERGDVITLQSLQFPEPPDVGTEITSPDYLSTLPVALLAQLGVLGLVAIALGVFVLRPLLTPRNADVNVLETLGPNVLPTPEPAPASLSTEDQQVEQPTDTLKKQVAERGGDATALVKSWIDSDMIAELKT</sequence>
<evidence type="ECO:0000256" key="10">
    <source>
        <dbReference type="SAM" id="MobiDB-lite"/>
    </source>
</evidence>
<feature type="compositionally biased region" description="Polar residues" evidence="10">
    <location>
        <begin position="470"/>
        <end position="479"/>
    </location>
</feature>
<dbReference type="NCBIfam" id="TIGR00206">
    <property type="entry name" value="fliF"/>
    <property type="match status" value="1"/>
</dbReference>
<feature type="compositionally biased region" description="Basic and acidic residues" evidence="10">
    <location>
        <begin position="308"/>
        <end position="318"/>
    </location>
</feature>
<evidence type="ECO:0000256" key="2">
    <source>
        <dbReference type="ARBA" id="ARBA00004651"/>
    </source>
</evidence>
<dbReference type="PIRSF" id="PIRSF004862">
    <property type="entry name" value="FliF"/>
    <property type="match status" value="1"/>
</dbReference>
<evidence type="ECO:0000256" key="8">
    <source>
        <dbReference type="ARBA" id="ARBA00023143"/>
    </source>
</evidence>
<dbReference type="PANTHER" id="PTHR30046:SF0">
    <property type="entry name" value="FLAGELLAR M-RING PROTEIN"/>
    <property type="match status" value="1"/>
</dbReference>
<dbReference type="GO" id="GO:0005886">
    <property type="term" value="C:plasma membrane"/>
    <property type="evidence" value="ECO:0007669"/>
    <property type="project" value="UniProtKB-SubCell"/>
</dbReference>
<accession>A0A2R8A9W3</accession>
<dbReference type="InterPro" id="IPR045851">
    <property type="entry name" value="AMP-bd_C_sf"/>
</dbReference>
<evidence type="ECO:0000313" key="15">
    <source>
        <dbReference type="Proteomes" id="UP000244932"/>
    </source>
</evidence>
<feature type="region of interest" description="Disordered" evidence="10">
    <location>
        <begin position="295"/>
        <end position="318"/>
    </location>
</feature>
<proteinExistence type="inferred from homology"/>
<dbReference type="Gene3D" id="3.30.300.30">
    <property type="match status" value="1"/>
</dbReference>
<keyword evidence="14" id="KW-0966">Cell projection</keyword>
<keyword evidence="4" id="KW-1003">Cell membrane</keyword>
<reference evidence="14 15" key="1">
    <citation type="submission" date="2018-03" db="EMBL/GenBank/DDBJ databases">
        <authorList>
            <person name="Keele B.F."/>
        </authorList>
    </citation>
    <scope>NUCLEOTIDE SEQUENCE [LARGE SCALE GENOMIC DNA]</scope>
    <source>
        <strain evidence="14 15">CeCT 8812</strain>
    </source>
</reference>
<dbReference type="GO" id="GO:0003774">
    <property type="term" value="F:cytoskeletal motor activity"/>
    <property type="evidence" value="ECO:0007669"/>
    <property type="project" value="InterPro"/>
</dbReference>
<comment type="subcellular location">
    <subcellularLocation>
        <location evidence="1 9">Bacterial flagellum basal body</location>
    </subcellularLocation>
    <subcellularLocation>
        <location evidence="2">Cell membrane</location>
        <topology evidence="2">Multi-pass membrane protein</topology>
    </subcellularLocation>
</comment>
<evidence type="ECO:0000259" key="13">
    <source>
        <dbReference type="Pfam" id="PF08345"/>
    </source>
</evidence>
<keyword evidence="14" id="KW-0282">Flagellum</keyword>
<evidence type="ECO:0000256" key="1">
    <source>
        <dbReference type="ARBA" id="ARBA00004117"/>
    </source>
</evidence>
<organism evidence="14 15">
    <name type="scientific">Pontivivens insulae</name>
    <dbReference type="NCBI Taxonomy" id="1639689"/>
    <lineage>
        <taxon>Bacteria</taxon>
        <taxon>Pseudomonadati</taxon>
        <taxon>Pseudomonadota</taxon>
        <taxon>Alphaproteobacteria</taxon>
        <taxon>Rhodobacterales</taxon>
        <taxon>Paracoccaceae</taxon>
        <taxon>Pontivivens</taxon>
    </lineage>
</organism>
<keyword evidence="6 11" id="KW-1133">Transmembrane helix</keyword>